<protein>
    <submittedName>
        <fullName evidence="1">Uncharacterized protein</fullName>
    </submittedName>
</protein>
<gene>
    <name evidence="1" type="ORF">J1N35_011331</name>
</gene>
<sequence length="87" mass="9888">METCFHNGLGLFWAIRYGSTLVKGLRSGTDMDMICVPTGKKLKLKGRSICRSQKQEIQCGNRVYKNGGRVSELRFLDFSREKIKAKT</sequence>
<keyword evidence="2" id="KW-1185">Reference proteome</keyword>
<organism evidence="1 2">
    <name type="scientific">Gossypium stocksii</name>
    <dbReference type="NCBI Taxonomy" id="47602"/>
    <lineage>
        <taxon>Eukaryota</taxon>
        <taxon>Viridiplantae</taxon>
        <taxon>Streptophyta</taxon>
        <taxon>Embryophyta</taxon>
        <taxon>Tracheophyta</taxon>
        <taxon>Spermatophyta</taxon>
        <taxon>Magnoliopsida</taxon>
        <taxon>eudicotyledons</taxon>
        <taxon>Gunneridae</taxon>
        <taxon>Pentapetalae</taxon>
        <taxon>rosids</taxon>
        <taxon>malvids</taxon>
        <taxon>Malvales</taxon>
        <taxon>Malvaceae</taxon>
        <taxon>Malvoideae</taxon>
        <taxon>Gossypium</taxon>
    </lineage>
</organism>
<name>A0A9D4AD41_9ROSI</name>
<proteinExistence type="predicted"/>
<dbReference type="AlphaFoldDB" id="A0A9D4AD41"/>
<accession>A0A9D4AD41</accession>
<dbReference type="Proteomes" id="UP000828251">
    <property type="component" value="Unassembled WGS sequence"/>
</dbReference>
<comment type="caution">
    <text evidence="1">The sequence shown here is derived from an EMBL/GenBank/DDBJ whole genome shotgun (WGS) entry which is preliminary data.</text>
</comment>
<dbReference type="EMBL" id="JAIQCV010000004">
    <property type="protein sequence ID" value="KAH1107563.1"/>
    <property type="molecule type" value="Genomic_DNA"/>
</dbReference>
<evidence type="ECO:0000313" key="1">
    <source>
        <dbReference type="EMBL" id="KAH1107563.1"/>
    </source>
</evidence>
<reference evidence="1 2" key="1">
    <citation type="journal article" date="2021" name="Plant Biotechnol. J.">
        <title>Multi-omics assisted identification of the key and species-specific regulatory components of drought-tolerant mechanisms in Gossypium stocksii.</title>
        <authorList>
            <person name="Yu D."/>
            <person name="Ke L."/>
            <person name="Zhang D."/>
            <person name="Wu Y."/>
            <person name="Sun Y."/>
            <person name="Mei J."/>
            <person name="Sun J."/>
            <person name="Sun Y."/>
        </authorList>
    </citation>
    <scope>NUCLEOTIDE SEQUENCE [LARGE SCALE GENOMIC DNA]</scope>
    <source>
        <strain evidence="2">cv. E1</strain>
        <tissue evidence="1">Leaf</tissue>
    </source>
</reference>
<evidence type="ECO:0000313" key="2">
    <source>
        <dbReference type="Proteomes" id="UP000828251"/>
    </source>
</evidence>